<dbReference type="EMBL" id="JAWZSR010000017">
    <property type="protein sequence ID" value="MDX8047639.1"/>
    <property type="molecule type" value="Genomic_DNA"/>
</dbReference>
<comment type="caution">
    <text evidence="1">The sequence shown here is derived from an EMBL/GenBank/DDBJ whole genome shotgun (WGS) entry which is preliminary data.</text>
</comment>
<reference evidence="1" key="1">
    <citation type="submission" date="2023-11" db="EMBL/GenBank/DDBJ databases">
        <title>Gracilibacillus pellucida a moderately halophilic bacterium isolated from saline soil in Xinjiang province.</title>
        <authorList>
            <person name="Zhang Z."/>
            <person name="Tan F."/>
            <person name="Wang Y."/>
            <person name="Xia M."/>
        </authorList>
    </citation>
    <scope>NUCLEOTIDE SEQUENCE</scope>
    <source>
        <strain evidence="1">S3-1-1</strain>
    </source>
</reference>
<sequence>MDKISVNYRLTGKYDNLKAHSHLEYEIYLFHQGTCHYLIDNQIYDLQPGDILLMDGLALHKPNLPADSVYVRSHIHFLPHTVMPALDGLGAQMLLEVFHQLHHCLIRPETSKQSREVELLIKQMSEISEDITIPSKEKEWQLKTSLIQLLIVVNQLGQNASQKAVSEQYEKAQHAENIASYIQQHYHEKLSIEQIASALTISKSYVSHVFKEMTGYTVMEYVMATRLKQVKFLLEIEENKSLQQIADECGFESVSHFSRFFKKHVGITAKKYRQKRLEIDKGSE</sequence>
<accession>A0ACC6M9L3</accession>
<organism evidence="1 2">
    <name type="scientific">Gracilibacillus pellucidus</name>
    <dbReference type="NCBI Taxonomy" id="3095368"/>
    <lineage>
        <taxon>Bacteria</taxon>
        <taxon>Bacillati</taxon>
        <taxon>Bacillota</taxon>
        <taxon>Bacilli</taxon>
        <taxon>Bacillales</taxon>
        <taxon>Bacillaceae</taxon>
        <taxon>Gracilibacillus</taxon>
    </lineage>
</organism>
<evidence type="ECO:0000313" key="1">
    <source>
        <dbReference type="EMBL" id="MDX8047639.1"/>
    </source>
</evidence>
<dbReference type="Proteomes" id="UP001277972">
    <property type="component" value="Unassembled WGS sequence"/>
</dbReference>
<keyword evidence="2" id="KW-1185">Reference proteome</keyword>
<name>A0ACC6M9L3_9BACI</name>
<proteinExistence type="predicted"/>
<protein>
    <submittedName>
        <fullName evidence="1">AraC family transcriptional regulator</fullName>
    </submittedName>
</protein>
<gene>
    <name evidence="1" type="ORF">SH601_16885</name>
</gene>
<evidence type="ECO:0000313" key="2">
    <source>
        <dbReference type="Proteomes" id="UP001277972"/>
    </source>
</evidence>